<evidence type="ECO:0000256" key="12">
    <source>
        <dbReference type="ARBA" id="ARBA00043691"/>
    </source>
</evidence>
<dbReference type="GO" id="GO:0034417">
    <property type="term" value="F:bisphosphoglycerate 3-phosphatase activity"/>
    <property type="evidence" value="ECO:0007669"/>
    <property type="project" value="UniProtKB-EC"/>
</dbReference>
<evidence type="ECO:0000256" key="3">
    <source>
        <dbReference type="ARBA" id="ARBA00012976"/>
    </source>
</evidence>
<keyword evidence="7" id="KW-0378">Hydrolase</keyword>
<organism evidence="15 16">
    <name type="scientific">Gigaspora margarita</name>
    <dbReference type="NCBI Taxonomy" id="4874"/>
    <lineage>
        <taxon>Eukaryota</taxon>
        <taxon>Fungi</taxon>
        <taxon>Fungi incertae sedis</taxon>
        <taxon>Mucoromycota</taxon>
        <taxon>Glomeromycotina</taxon>
        <taxon>Glomeromycetes</taxon>
        <taxon>Diversisporales</taxon>
        <taxon>Gigasporaceae</taxon>
        <taxon>Gigaspora</taxon>
    </lineage>
</organism>
<dbReference type="CDD" id="cd07061">
    <property type="entry name" value="HP_HAP_like"/>
    <property type="match status" value="1"/>
</dbReference>
<evidence type="ECO:0000256" key="5">
    <source>
        <dbReference type="ARBA" id="ARBA00018097"/>
    </source>
</evidence>
<dbReference type="InterPro" id="IPR029033">
    <property type="entry name" value="His_PPase_superfam"/>
</dbReference>
<dbReference type="PROSITE" id="PS00616">
    <property type="entry name" value="HIS_ACID_PHOSPHAT_1"/>
    <property type="match status" value="1"/>
</dbReference>
<comment type="catalytic activity">
    <reaction evidence="11">
        <text>1D-myo-inositol 1,2,4,5,6-pentakisphosphate + H2O = 1D-myo-inositol 1,2,5,6-tetrakisphosphate + phosphate</text>
        <dbReference type="Rhea" id="RHEA:77115"/>
        <dbReference type="ChEBI" id="CHEBI:15377"/>
        <dbReference type="ChEBI" id="CHEBI:43474"/>
        <dbReference type="ChEBI" id="CHEBI:57798"/>
        <dbReference type="ChEBI" id="CHEBI:195535"/>
        <dbReference type="EC" id="3.1.3.62"/>
    </reaction>
    <physiologicalReaction direction="left-to-right" evidence="11">
        <dbReference type="Rhea" id="RHEA:77116"/>
    </physiologicalReaction>
</comment>
<accession>A0A8H4B204</accession>
<protein>
    <recommendedName>
        <fullName evidence="5">Multiple inositol polyphosphate phosphatase 1</fullName>
        <ecNumber evidence="4">3.1.3.62</ecNumber>
        <ecNumber evidence="3">3.1.3.80</ecNumber>
    </recommendedName>
    <alternativeName>
        <fullName evidence="9">2,3-bisphosphoglycerate 3-phosphatase</fullName>
    </alternativeName>
</protein>
<keyword evidence="6 14" id="KW-0732">Signal</keyword>
<keyword evidence="8" id="KW-0472">Membrane</keyword>
<comment type="catalytic activity">
    <reaction evidence="12">
        <text>1D-myo-inositol hexakisphosphate + H2O = 1D-myo-inositol 1,2,4,5,6-pentakisphosphate + phosphate</text>
        <dbReference type="Rhea" id="RHEA:16989"/>
        <dbReference type="ChEBI" id="CHEBI:15377"/>
        <dbReference type="ChEBI" id="CHEBI:43474"/>
        <dbReference type="ChEBI" id="CHEBI:57798"/>
        <dbReference type="ChEBI" id="CHEBI:58130"/>
        <dbReference type="EC" id="3.1.3.62"/>
    </reaction>
    <physiologicalReaction direction="left-to-right" evidence="12">
        <dbReference type="Rhea" id="RHEA:16990"/>
    </physiologicalReaction>
</comment>
<evidence type="ECO:0000256" key="7">
    <source>
        <dbReference type="ARBA" id="ARBA00022801"/>
    </source>
</evidence>
<reference evidence="15 16" key="1">
    <citation type="journal article" date="2019" name="Environ. Microbiol.">
        <title>At the nexus of three kingdoms: the genome of the mycorrhizal fungus Gigaspora margarita provides insights into plant, endobacterial and fungal interactions.</title>
        <authorList>
            <person name="Venice F."/>
            <person name="Ghignone S."/>
            <person name="Salvioli di Fossalunga A."/>
            <person name="Amselem J."/>
            <person name="Novero M."/>
            <person name="Xianan X."/>
            <person name="Sedzielewska Toro K."/>
            <person name="Morin E."/>
            <person name="Lipzen A."/>
            <person name="Grigoriev I.V."/>
            <person name="Henrissat B."/>
            <person name="Martin F.M."/>
            <person name="Bonfante P."/>
        </authorList>
    </citation>
    <scope>NUCLEOTIDE SEQUENCE [LARGE SCALE GENOMIC DNA]</scope>
    <source>
        <strain evidence="15 16">BEG34</strain>
    </source>
</reference>
<evidence type="ECO:0000256" key="9">
    <source>
        <dbReference type="ARBA" id="ARBA00031642"/>
    </source>
</evidence>
<evidence type="ECO:0000256" key="14">
    <source>
        <dbReference type="SAM" id="SignalP"/>
    </source>
</evidence>
<dbReference type="GO" id="GO:0052745">
    <property type="term" value="F:inositol phosphate phosphatase activity"/>
    <property type="evidence" value="ECO:0007669"/>
    <property type="project" value="TreeGrafter"/>
</dbReference>
<evidence type="ECO:0000256" key="11">
    <source>
        <dbReference type="ARBA" id="ARBA00043671"/>
    </source>
</evidence>
<evidence type="ECO:0000256" key="2">
    <source>
        <dbReference type="ARBA" id="ARBA00008422"/>
    </source>
</evidence>
<dbReference type="Proteomes" id="UP000439903">
    <property type="component" value="Unassembled WGS sequence"/>
</dbReference>
<evidence type="ECO:0000313" key="16">
    <source>
        <dbReference type="Proteomes" id="UP000439903"/>
    </source>
</evidence>
<proteinExistence type="inferred from homology"/>
<comment type="catalytic activity">
    <reaction evidence="13">
        <text>(2R)-2,3-bisphosphoglycerate + H2O = (2R)-2-phosphoglycerate + phosphate</text>
        <dbReference type="Rhea" id="RHEA:27381"/>
        <dbReference type="ChEBI" id="CHEBI:15377"/>
        <dbReference type="ChEBI" id="CHEBI:43474"/>
        <dbReference type="ChEBI" id="CHEBI:58248"/>
        <dbReference type="ChEBI" id="CHEBI:58289"/>
        <dbReference type="EC" id="3.1.3.80"/>
    </reaction>
    <physiologicalReaction direction="left-to-right" evidence="13">
        <dbReference type="Rhea" id="RHEA:27382"/>
    </physiologicalReaction>
</comment>
<dbReference type="OrthoDB" id="6509975at2759"/>
<dbReference type="SUPFAM" id="SSF53254">
    <property type="entry name" value="Phosphoglycerate mutase-like"/>
    <property type="match status" value="1"/>
</dbReference>
<dbReference type="AlphaFoldDB" id="A0A8H4B204"/>
<dbReference type="Gene3D" id="3.40.50.1240">
    <property type="entry name" value="Phosphoglycerate mutase-like"/>
    <property type="match status" value="1"/>
</dbReference>
<dbReference type="EC" id="3.1.3.80" evidence="3"/>
<sequence length="446" mass="52335">MLISYSIQPFIFIFSLFLFYNLTLCSENEEPFLYKRSPDYLINNHYFEIPPAKDSFSLNEVQVINYPDDYTLKQLHLLSRHGSRYPNLDQITHFDKIDKAFANVSVAKEWPKNPFPTEKQNHLTTRGKLESYYNGLQCRKRYEKFWKNVEYDADVVKFQTGDSFWVSQSAMAFTEGLLDGTGPVGACKNEPAYIWSLPAKQDTILTIYLACKRWNMTVSNNFTYFTEQTYSYGNETLAPLAEKLTKKYDINPPLDPLLIPYMYYYCDFWVGVFKRSDTWCELLSDDELILARYPWNMKNYFVYSYGHPFNELMGCAYITQFVNSVENYLSGNSRMIADLKYTQGFPMSLILTTLGVYKNKYPITANLTLEQMKSLKYIETKVLHWTSTIYFEIYTSPGRDALLRLVVDYEPYIIPGCDGEYCKWTKFKNIFGDKINCDFEKMCAYP</sequence>
<dbReference type="EMBL" id="WTPW01000054">
    <property type="protein sequence ID" value="KAF0553872.1"/>
    <property type="molecule type" value="Genomic_DNA"/>
</dbReference>
<evidence type="ECO:0000256" key="4">
    <source>
        <dbReference type="ARBA" id="ARBA00013040"/>
    </source>
</evidence>
<dbReference type="PANTHER" id="PTHR20963:SF8">
    <property type="entry name" value="MULTIPLE INOSITOL POLYPHOSPHATE PHOSPHATASE 1"/>
    <property type="match status" value="1"/>
</dbReference>
<gene>
    <name evidence="15" type="ORF">F8M41_019929</name>
</gene>
<dbReference type="Pfam" id="PF00328">
    <property type="entry name" value="His_Phos_2"/>
    <property type="match status" value="1"/>
</dbReference>
<dbReference type="GO" id="GO:0016020">
    <property type="term" value="C:membrane"/>
    <property type="evidence" value="ECO:0007669"/>
    <property type="project" value="UniProtKB-SubCell"/>
</dbReference>
<comment type="catalytic activity">
    <reaction evidence="10">
        <text>1D-myo-inositol 1,2,5,6-tetrakisphosphate + H2O = 1D-myo-inositol 1,2,6-trisphosphate + phosphate</text>
        <dbReference type="Rhea" id="RHEA:77119"/>
        <dbReference type="ChEBI" id="CHEBI:15377"/>
        <dbReference type="ChEBI" id="CHEBI:43474"/>
        <dbReference type="ChEBI" id="CHEBI:195535"/>
        <dbReference type="ChEBI" id="CHEBI:195537"/>
        <dbReference type="EC" id="3.1.3.62"/>
    </reaction>
    <physiologicalReaction direction="left-to-right" evidence="10">
        <dbReference type="Rhea" id="RHEA:77120"/>
    </physiologicalReaction>
</comment>
<dbReference type="InterPro" id="IPR000560">
    <property type="entry name" value="His_Pase_clade-2"/>
</dbReference>
<dbReference type="GO" id="GO:0003993">
    <property type="term" value="F:acid phosphatase activity"/>
    <property type="evidence" value="ECO:0007669"/>
    <property type="project" value="TreeGrafter"/>
</dbReference>
<comment type="similarity">
    <text evidence="2">Belongs to the histidine acid phosphatase family. MINPP1 subfamily.</text>
</comment>
<evidence type="ECO:0000256" key="6">
    <source>
        <dbReference type="ARBA" id="ARBA00022729"/>
    </source>
</evidence>
<comment type="subcellular location">
    <subcellularLocation>
        <location evidence="1">Membrane</location>
    </subcellularLocation>
</comment>
<evidence type="ECO:0000256" key="1">
    <source>
        <dbReference type="ARBA" id="ARBA00004370"/>
    </source>
</evidence>
<evidence type="ECO:0000256" key="8">
    <source>
        <dbReference type="ARBA" id="ARBA00023136"/>
    </source>
</evidence>
<comment type="caution">
    <text evidence="15">The sequence shown here is derived from an EMBL/GenBank/DDBJ whole genome shotgun (WGS) entry which is preliminary data.</text>
</comment>
<keyword evidence="16" id="KW-1185">Reference proteome</keyword>
<name>A0A8H4B204_GIGMA</name>
<evidence type="ECO:0000313" key="15">
    <source>
        <dbReference type="EMBL" id="KAF0553872.1"/>
    </source>
</evidence>
<feature type="chain" id="PRO_5034203196" description="Multiple inositol polyphosphate phosphatase 1" evidence="14">
    <location>
        <begin position="26"/>
        <end position="446"/>
    </location>
</feature>
<dbReference type="PANTHER" id="PTHR20963">
    <property type="entry name" value="MULTIPLE INOSITOL POLYPHOSPHATE PHOSPHATASE-RELATED"/>
    <property type="match status" value="1"/>
</dbReference>
<evidence type="ECO:0000256" key="10">
    <source>
        <dbReference type="ARBA" id="ARBA00043668"/>
    </source>
</evidence>
<feature type="signal peptide" evidence="14">
    <location>
        <begin position="1"/>
        <end position="25"/>
    </location>
</feature>
<evidence type="ECO:0000256" key="13">
    <source>
        <dbReference type="ARBA" id="ARBA00043832"/>
    </source>
</evidence>
<dbReference type="EC" id="3.1.3.62" evidence="4"/>
<dbReference type="InterPro" id="IPR033379">
    <property type="entry name" value="Acid_Pase_AS"/>
</dbReference>